<organism evidence="5">
    <name type="scientific">freshwater metagenome</name>
    <dbReference type="NCBI Taxonomy" id="449393"/>
    <lineage>
        <taxon>unclassified sequences</taxon>
        <taxon>metagenomes</taxon>
        <taxon>ecological metagenomes</taxon>
    </lineage>
</organism>
<reference evidence="5" key="1">
    <citation type="submission" date="2020-05" db="EMBL/GenBank/DDBJ databases">
        <authorList>
            <person name="Chiriac C."/>
            <person name="Salcher M."/>
            <person name="Ghai R."/>
            <person name="Kavagutti S V."/>
        </authorList>
    </citation>
    <scope>NUCLEOTIDE SEQUENCE</scope>
</reference>
<feature type="domain" description="AMP-binding enzyme C-terminal" evidence="4">
    <location>
        <begin position="287"/>
        <end position="345"/>
    </location>
</feature>
<sequence length="358" mass="38062">MDMSSQRELLRASPTCEITQLAVQITAALVGNGPALSFGEVRSKLAAKNIAIVVGTSGSTGLIKEVAFTRDALIASAQASNSFIGASAGAQWSLLLPLTHIAAVNVIIRSLEVGTLPLDLRSFEGEYPKVDFTSIVPTQLFRALNSDERLLRHLQGANAVLVGGAALAPTLRRQAQSAGINVVETYGMTETCGGCVYEGQGLPGVEFAISEKGVIKIRGSVLATNYLNSPDLFQLQDGWFITNDLGEIKDGRLRVLGRADDVIITGGENLSLTSIEATLSVRYPDLECAAFAITDRQWGQALHLAIVGEVNETEISHYLEAALGDIAKPKGVHIMESLPLLGIGKVDRAALSKMVEHE</sequence>
<proteinExistence type="inferred from homology"/>
<comment type="similarity">
    <text evidence="1">Belongs to the ATP-dependent AMP-binding enzyme family.</text>
</comment>
<dbReference type="EMBL" id="CAEZWP010000010">
    <property type="protein sequence ID" value="CAB4654369.1"/>
    <property type="molecule type" value="Genomic_DNA"/>
</dbReference>
<dbReference type="Gene3D" id="3.40.50.12780">
    <property type="entry name" value="N-terminal domain of ligase-like"/>
    <property type="match status" value="1"/>
</dbReference>
<dbReference type="GO" id="GO:0006631">
    <property type="term" value="P:fatty acid metabolic process"/>
    <property type="evidence" value="ECO:0007669"/>
    <property type="project" value="TreeGrafter"/>
</dbReference>
<dbReference type="Pfam" id="PF13193">
    <property type="entry name" value="AMP-binding_C"/>
    <property type="match status" value="1"/>
</dbReference>
<evidence type="ECO:0000259" key="3">
    <source>
        <dbReference type="Pfam" id="PF00501"/>
    </source>
</evidence>
<evidence type="ECO:0000313" key="5">
    <source>
        <dbReference type="EMBL" id="CAB4654369.1"/>
    </source>
</evidence>
<dbReference type="Gene3D" id="3.30.300.30">
    <property type="match status" value="1"/>
</dbReference>
<dbReference type="InterPro" id="IPR045851">
    <property type="entry name" value="AMP-bd_C_sf"/>
</dbReference>
<name>A0A6J6L1X0_9ZZZZ</name>
<accession>A0A6J6L1X0</accession>
<evidence type="ECO:0000256" key="2">
    <source>
        <dbReference type="ARBA" id="ARBA00022598"/>
    </source>
</evidence>
<protein>
    <submittedName>
        <fullName evidence="5">Unannotated protein</fullName>
    </submittedName>
</protein>
<dbReference type="InterPro" id="IPR020845">
    <property type="entry name" value="AMP-binding_CS"/>
</dbReference>
<evidence type="ECO:0000259" key="4">
    <source>
        <dbReference type="Pfam" id="PF13193"/>
    </source>
</evidence>
<dbReference type="PANTHER" id="PTHR43201:SF5">
    <property type="entry name" value="MEDIUM-CHAIN ACYL-COA LIGASE ACSF2, MITOCHONDRIAL"/>
    <property type="match status" value="1"/>
</dbReference>
<dbReference type="AlphaFoldDB" id="A0A6J6L1X0"/>
<feature type="domain" description="AMP-dependent synthetase/ligase" evidence="3">
    <location>
        <begin position="41"/>
        <end position="197"/>
    </location>
</feature>
<dbReference type="SUPFAM" id="SSF56801">
    <property type="entry name" value="Acetyl-CoA synthetase-like"/>
    <property type="match status" value="1"/>
</dbReference>
<keyword evidence="2" id="KW-0436">Ligase</keyword>
<dbReference type="InterPro" id="IPR025110">
    <property type="entry name" value="AMP-bd_C"/>
</dbReference>
<dbReference type="InterPro" id="IPR000873">
    <property type="entry name" value="AMP-dep_synth/lig_dom"/>
</dbReference>
<dbReference type="PROSITE" id="PS00455">
    <property type="entry name" value="AMP_BINDING"/>
    <property type="match status" value="1"/>
</dbReference>
<dbReference type="InterPro" id="IPR042099">
    <property type="entry name" value="ANL_N_sf"/>
</dbReference>
<evidence type="ECO:0000256" key="1">
    <source>
        <dbReference type="ARBA" id="ARBA00006432"/>
    </source>
</evidence>
<gene>
    <name evidence="5" type="ORF">UFOPK2265_00361</name>
</gene>
<dbReference type="GO" id="GO:0031956">
    <property type="term" value="F:medium-chain fatty acid-CoA ligase activity"/>
    <property type="evidence" value="ECO:0007669"/>
    <property type="project" value="TreeGrafter"/>
</dbReference>
<dbReference type="Pfam" id="PF00501">
    <property type="entry name" value="AMP-binding"/>
    <property type="match status" value="1"/>
</dbReference>
<dbReference type="PANTHER" id="PTHR43201">
    <property type="entry name" value="ACYL-COA SYNTHETASE"/>
    <property type="match status" value="1"/>
</dbReference>